<dbReference type="EMBL" id="GL883024">
    <property type="protein sequence ID" value="EGG16223.1"/>
    <property type="molecule type" value="Genomic_DNA"/>
</dbReference>
<accession>F4Q741</accession>
<keyword evidence="2" id="KW-1185">Reference proteome</keyword>
<reference evidence="2" key="1">
    <citation type="journal article" date="2011" name="Genome Res.">
        <title>Phylogeny-wide analysis of social amoeba genomes highlights ancient origins for complex intercellular communication.</title>
        <authorList>
            <person name="Heidel A.J."/>
            <person name="Lawal H.M."/>
            <person name="Felder M."/>
            <person name="Schilde C."/>
            <person name="Helps N.R."/>
            <person name="Tunggal B."/>
            <person name="Rivero F."/>
            <person name="John U."/>
            <person name="Schleicher M."/>
            <person name="Eichinger L."/>
            <person name="Platzer M."/>
            <person name="Noegel A.A."/>
            <person name="Schaap P."/>
            <person name="Gloeckner G."/>
        </authorList>
    </citation>
    <scope>NUCLEOTIDE SEQUENCE [LARGE SCALE GENOMIC DNA]</scope>
    <source>
        <strain evidence="2">SH3</strain>
    </source>
</reference>
<sequence>MTYQDDGPSTAGSVYLGTNSKLILDLGSRLEVSGDFYNTPLSVVKLGAADLVINGTAMVSGPIFSSSSKSNVQLGEYAVINAAVHVTGDLTLATTTFIQSANVSLSGLLTLGDGVFTLGTYGRIVVTGNIYSPPSSSIVIKAYGALVLTSEYHINLNSITSEPYGLLYTGSSPPSTFSNISLLELQPFLITCFLFQWNHFNFNNW</sequence>
<dbReference type="RefSeq" id="XP_004354607.1">
    <property type="nucleotide sequence ID" value="XM_004354555.1"/>
</dbReference>
<gene>
    <name evidence="1" type="ORF">DFA_09253</name>
</gene>
<evidence type="ECO:0000313" key="2">
    <source>
        <dbReference type="Proteomes" id="UP000007797"/>
    </source>
</evidence>
<dbReference type="AlphaFoldDB" id="F4Q741"/>
<dbReference type="Proteomes" id="UP000007797">
    <property type="component" value="Unassembled WGS sequence"/>
</dbReference>
<protein>
    <submittedName>
        <fullName evidence="1">Uncharacterized protein</fullName>
    </submittedName>
</protein>
<name>F4Q741_CACFS</name>
<proteinExistence type="predicted"/>
<evidence type="ECO:0000313" key="1">
    <source>
        <dbReference type="EMBL" id="EGG16223.1"/>
    </source>
</evidence>
<dbReference type="GeneID" id="14868369"/>
<organism evidence="1 2">
    <name type="scientific">Cavenderia fasciculata</name>
    <name type="common">Slime mold</name>
    <name type="synonym">Dictyostelium fasciculatum</name>
    <dbReference type="NCBI Taxonomy" id="261658"/>
    <lineage>
        <taxon>Eukaryota</taxon>
        <taxon>Amoebozoa</taxon>
        <taxon>Evosea</taxon>
        <taxon>Eumycetozoa</taxon>
        <taxon>Dictyostelia</taxon>
        <taxon>Acytosteliales</taxon>
        <taxon>Cavenderiaceae</taxon>
        <taxon>Cavenderia</taxon>
    </lineage>
</organism>
<dbReference type="KEGG" id="dfa:DFA_09253"/>